<comment type="caution">
    <text evidence="1">The sequence shown here is derived from an EMBL/GenBank/DDBJ whole genome shotgun (WGS) entry which is preliminary data.</text>
</comment>
<accession>A0ABT8E8D2</accession>
<evidence type="ECO:0000313" key="2">
    <source>
        <dbReference type="Proteomes" id="UP001168694"/>
    </source>
</evidence>
<dbReference type="Pfam" id="PF02423">
    <property type="entry name" value="OCD_Mu_crystall"/>
    <property type="match status" value="1"/>
</dbReference>
<dbReference type="NCBIfam" id="NF006141">
    <property type="entry name" value="PRK08291.1"/>
    <property type="match status" value="1"/>
</dbReference>
<dbReference type="Proteomes" id="UP001168694">
    <property type="component" value="Unassembled WGS sequence"/>
</dbReference>
<dbReference type="InterPro" id="IPR003462">
    <property type="entry name" value="ODC_Mu_crystall"/>
</dbReference>
<dbReference type="RefSeq" id="WP_290400251.1">
    <property type="nucleotide sequence ID" value="NZ_JAUHLN010000002.1"/>
</dbReference>
<proteinExistence type="predicted"/>
<dbReference type="PANTHER" id="PTHR13812:SF19">
    <property type="entry name" value="KETIMINE REDUCTASE MU-CRYSTALLIN"/>
    <property type="match status" value="1"/>
</dbReference>
<dbReference type="PIRSF" id="PIRSF001439">
    <property type="entry name" value="CryM"/>
    <property type="match status" value="1"/>
</dbReference>
<protein>
    <submittedName>
        <fullName evidence="1">Cyclodeaminase</fullName>
    </submittedName>
</protein>
<reference evidence="1" key="1">
    <citation type="submission" date="2023-06" db="EMBL/GenBank/DDBJ databases">
        <title>Draft Genome Sequences of Representative Paenibacillus Polymyxa, Bacillus cereus, Fictibacillus sp., and Brevibacillus agri Strains Isolated from Amazonian Dark Earth.</title>
        <authorList>
            <person name="Pellegrinetti T.A."/>
            <person name="Cunha I.C.M."/>
            <person name="Chaves M.G."/>
            <person name="Freitas A.S."/>
            <person name="Silva A.V.R."/>
            <person name="Tsai S.M."/>
            <person name="Mendes L.W."/>
        </authorList>
    </citation>
    <scope>NUCLEOTIDE SEQUENCE</scope>
    <source>
        <strain evidence="1">CENA-BCM004</strain>
    </source>
</reference>
<dbReference type="SUPFAM" id="SSF51735">
    <property type="entry name" value="NAD(P)-binding Rossmann-fold domains"/>
    <property type="match status" value="1"/>
</dbReference>
<evidence type="ECO:0000313" key="1">
    <source>
        <dbReference type="EMBL" id="MDN4074181.1"/>
    </source>
</evidence>
<dbReference type="EMBL" id="JAUHLN010000002">
    <property type="protein sequence ID" value="MDN4074181.1"/>
    <property type="molecule type" value="Genomic_DNA"/>
</dbReference>
<dbReference type="PANTHER" id="PTHR13812">
    <property type="entry name" value="KETIMINE REDUCTASE MU-CRYSTALLIN"/>
    <property type="match status" value="1"/>
</dbReference>
<name>A0ABT8E8D2_9BACL</name>
<dbReference type="InterPro" id="IPR036291">
    <property type="entry name" value="NAD(P)-bd_dom_sf"/>
</dbReference>
<dbReference type="InterPro" id="IPR023401">
    <property type="entry name" value="ODC_N"/>
</dbReference>
<gene>
    <name evidence="1" type="ORF">QYF49_14355</name>
</gene>
<dbReference type="Gene3D" id="3.40.50.720">
    <property type="entry name" value="NAD(P)-binding Rossmann-like Domain"/>
    <property type="match status" value="1"/>
</dbReference>
<sequence length="334" mass="36551">MFIFTEHELRQHVSLNLEALSVVEDGFTNLAEHRVTMPPIMRVDVHDQNGEVDVKTAYVEGKGMFAIKVSSGFFNNYKIGLPSGSGLMMLISAKTGVPQAILLDNGYLTDIRTAAAGAIAAKYLSRKKIQTVGVIGTGSQARYQAKALRLVRDFQEVLIFGRSEERAKVYAEEMSAELGIEVKVVDSAEAVVRNSDTVITTTPAKDPVIKAEWLHPGIHITAMGSDAEHKQELEAEVLAQAGRLVCDTIAQCERLGELHHAFDQGLLSRKHPIVELGELTSKKAEGRQHEEQITVCDLTGTGVQDTAIALFAFQEMVQRGLGLKIEDKVPAFKN</sequence>
<keyword evidence="2" id="KW-1185">Reference proteome</keyword>
<organism evidence="1 2">
    <name type="scientific">Fictibacillus terranigra</name>
    <dbReference type="NCBI Taxonomy" id="3058424"/>
    <lineage>
        <taxon>Bacteria</taxon>
        <taxon>Bacillati</taxon>
        <taxon>Bacillota</taxon>
        <taxon>Bacilli</taxon>
        <taxon>Bacillales</taxon>
        <taxon>Fictibacillaceae</taxon>
        <taxon>Fictibacillus</taxon>
    </lineage>
</organism>
<dbReference type="Gene3D" id="3.30.1780.10">
    <property type="entry name" value="ornithine cyclodeaminase, domain 1"/>
    <property type="match status" value="1"/>
</dbReference>